<dbReference type="EC" id="3.6.4.6" evidence="6"/>
<keyword evidence="6" id="KW-0931">ER-Golgi transport</keyword>
<dbReference type="GO" id="GO:0016787">
    <property type="term" value="F:hydrolase activity"/>
    <property type="evidence" value="ECO:0007669"/>
    <property type="project" value="UniProtKB-KW"/>
</dbReference>
<dbReference type="FunFam" id="1.10.8.60:FF:000049">
    <property type="entry name" value="Vesicle-fusing ATPase"/>
    <property type="match status" value="1"/>
</dbReference>
<organism evidence="9 10">
    <name type="scientific">Riccia fluitans</name>
    <dbReference type="NCBI Taxonomy" id="41844"/>
    <lineage>
        <taxon>Eukaryota</taxon>
        <taxon>Viridiplantae</taxon>
        <taxon>Streptophyta</taxon>
        <taxon>Embryophyta</taxon>
        <taxon>Marchantiophyta</taxon>
        <taxon>Marchantiopsida</taxon>
        <taxon>Marchantiidae</taxon>
        <taxon>Marchantiales</taxon>
        <taxon>Ricciaceae</taxon>
        <taxon>Riccia</taxon>
    </lineage>
</organism>
<comment type="subcellular location">
    <subcellularLocation>
        <location evidence="6">Cytoplasm</location>
    </subcellularLocation>
</comment>
<feature type="domain" description="AAA+ ATPase" evidence="8">
    <location>
        <begin position="565"/>
        <end position="701"/>
    </location>
</feature>
<evidence type="ECO:0000256" key="1">
    <source>
        <dbReference type="ARBA" id="ARBA00006914"/>
    </source>
</evidence>
<dbReference type="PANTHER" id="PTHR23078:SF3">
    <property type="entry name" value="VESICLE-FUSING ATPASE"/>
    <property type="match status" value="1"/>
</dbReference>
<dbReference type="FunFam" id="3.40.50.300:FF:000166">
    <property type="entry name" value="vesicle-fusing ATPase isoform X1"/>
    <property type="match status" value="1"/>
</dbReference>
<comment type="caution">
    <text evidence="9">The sequence shown here is derived from an EMBL/GenBank/DDBJ whole genome shotgun (WGS) entry which is preliminary data.</text>
</comment>
<keyword evidence="10" id="KW-1185">Reference proteome</keyword>
<dbReference type="FunFam" id="3.40.50.300:FF:000187">
    <property type="entry name" value="Vesicular-fusion ATPase SEC18"/>
    <property type="match status" value="1"/>
</dbReference>
<sequence>MNRYSRVPQADGPGRPGERPSHNSSYASGSIPDRMAASSQSANLRVVNSPGTECALTNCAYTSASDLPRYLARPGLSSGYVLVGNNMVLTILYPFAHDNIQPGTIGLNAFQRRNLRVSANDEITVVRFTPPERGYNLVLLTVELEFVKFRGKAEQLDAQILSKELQKRFSGQILTVEQKVTFEYLGTTYTFRVVQTVLEGNTEDNSTRGLLTTETHFVFETPGNSGIKILNQSGGASSNLFKQKDFNFQKLGIGGLDNEFQDIFRRAFASRVFPPNVISRLGITHVKGMLLWGPPGTGKTLIARQIGKMLNGKEPKIVNGPEILSKFVGETEKNVRDLFADAERDQREHGDGSELHIIIFDEIDAICKARGSTRDGTGVHDSIVNQLLTKIDGVESLNNILLIGMTNRKDMLDEALLRPGRLEVQIEIGLPDEKGRIQILNIHSNKMKQNSFLSGNVDLEELAARTKNFSGAELEGLVKSAVSFALNRQVNFEDLNKAMDEDNIKVTMDDFLEALQEVKPAFGAATNTLEMCRLYGMLDCGPRHKRILETGLALVEQVKSSERTPLLSCLIEGPSGSGKTALAATIALDSGFPFIKVVSAESMVGLSESSKCGIIAKTFDDAYRSPLNIIILDDIERILEFVNIGPRFSNLILQTLLVLVKRTPPKGRKLLVIGTTSMRNVLDSMDLVSAFNVALHAPTLNHEDMRRVMVSLNVFAPRDVDSALEILDEEMSIKKLLMLVEMAAQGKDGEGAEAVYAGKEKINLQRFVECYNDLAS</sequence>
<keyword evidence="5 6" id="KW-0653">Protein transport</keyword>
<dbReference type="GO" id="GO:0015031">
    <property type="term" value="P:protein transport"/>
    <property type="evidence" value="ECO:0007669"/>
    <property type="project" value="UniProtKB-KW"/>
</dbReference>
<dbReference type="InterPro" id="IPR004201">
    <property type="entry name" value="Cdc48_dom2"/>
</dbReference>
<name>A0ABD1Y6V7_9MARC</name>
<reference evidence="9 10" key="1">
    <citation type="submission" date="2024-09" db="EMBL/GenBank/DDBJ databases">
        <title>Chromosome-scale assembly of Riccia fluitans.</title>
        <authorList>
            <person name="Paukszto L."/>
            <person name="Sawicki J."/>
            <person name="Karawczyk K."/>
            <person name="Piernik-Szablinska J."/>
            <person name="Szczecinska M."/>
            <person name="Mazdziarz M."/>
        </authorList>
    </citation>
    <scope>NUCLEOTIDE SEQUENCE [LARGE SCALE GENOMIC DNA]</scope>
    <source>
        <strain evidence="9">Rf_01</strain>
        <tissue evidence="9">Aerial parts of the thallus</tissue>
    </source>
</reference>
<dbReference type="Proteomes" id="UP001605036">
    <property type="component" value="Unassembled WGS sequence"/>
</dbReference>
<dbReference type="Gene3D" id="3.40.50.300">
    <property type="entry name" value="P-loop containing nucleotide triphosphate hydrolases"/>
    <property type="match status" value="2"/>
</dbReference>
<dbReference type="Gene3D" id="2.40.40.20">
    <property type="match status" value="1"/>
</dbReference>
<keyword evidence="6" id="KW-0963">Cytoplasm</keyword>
<dbReference type="GO" id="GO:0046872">
    <property type="term" value="F:metal ion binding"/>
    <property type="evidence" value="ECO:0007669"/>
    <property type="project" value="UniProtKB-UniRule"/>
</dbReference>
<feature type="domain" description="AAA+ ATPase" evidence="8">
    <location>
        <begin position="285"/>
        <end position="432"/>
    </location>
</feature>
<keyword evidence="4 6" id="KW-0067">ATP-binding</keyword>
<dbReference type="InterPro" id="IPR003960">
    <property type="entry name" value="ATPase_AAA_CS"/>
</dbReference>
<evidence type="ECO:0000313" key="10">
    <source>
        <dbReference type="Proteomes" id="UP001605036"/>
    </source>
</evidence>
<evidence type="ECO:0000259" key="8">
    <source>
        <dbReference type="SMART" id="SM00382"/>
    </source>
</evidence>
<dbReference type="SMART" id="SM00382">
    <property type="entry name" value="AAA"/>
    <property type="match status" value="2"/>
</dbReference>
<keyword evidence="2 6" id="KW-0813">Transport</keyword>
<keyword evidence="6" id="KW-0378">Hydrolase</keyword>
<evidence type="ECO:0000256" key="4">
    <source>
        <dbReference type="ARBA" id="ARBA00022840"/>
    </source>
</evidence>
<evidence type="ECO:0000256" key="3">
    <source>
        <dbReference type="ARBA" id="ARBA00022741"/>
    </source>
</evidence>
<keyword evidence="3 6" id="KW-0547">Nucleotide-binding</keyword>
<dbReference type="InterPro" id="IPR003959">
    <property type="entry name" value="ATPase_AAA_core"/>
</dbReference>
<dbReference type="PROSITE" id="PS00674">
    <property type="entry name" value="AAA"/>
    <property type="match status" value="1"/>
</dbReference>
<gene>
    <name evidence="9" type="ORF">R1flu_002703</name>
</gene>
<dbReference type="Gene3D" id="3.10.330.10">
    <property type="match status" value="1"/>
</dbReference>
<dbReference type="InterPro" id="IPR009010">
    <property type="entry name" value="Asp_de-COase-like_dom_sf"/>
</dbReference>
<protein>
    <recommendedName>
        <fullName evidence="6">Vesicle-fusing ATPase</fullName>
        <ecNumber evidence="6">3.6.4.6</ecNumber>
    </recommendedName>
</protein>
<evidence type="ECO:0000256" key="2">
    <source>
        <dbReference type="ARBA" id="ARBA00022448"/>
    </source>
</evidence>
<dbReference type="Pfam" id="PF02933">
    <property type="entry name" value="CDC48_2"/>
    <property type="match status" value="1"/>
</dbReference>
<comment type="cofactor">
    <cofactor evidence="6">
        <name>Mg(2+)</name>
        <dbReference type="ChEBI" id="CHEBI:18420"/>
    </cofactor>
    <text evidence="6">Binds 1 Mg(2+) ion per subunit.</text>
</comment>
<dbReference type="InterPro" id="IPR003593">
    <property type="entry name" value="AAA+_ATPase"/>
</dbReference>
<dbReference type="SUPFAM" id="SSF54585">
    <property type="entry name" value="Cdc48 domain 2-like"/>
    <property type="match status" value="1"/>
</dbReference>
<dbReference type="PANTHER" id="PTHR23078">
    <property type="entry name" value="VESICULAR-FUSION PROTEIN NSF"/>
    <property type="match status" value="1"/>
</dbReference>
<dbReference type="Pfam" id="PF17862">
    <property type="entry name" value="AAA_lid_3"/>
    <property type="match status" value="1"/>
</dbReference>
<evidence type="ECO:0000256" key="5">
    <source>
        <dbReference type="ARBA" id="ARBA00022927"/>
    </source>
</evidence>
<evidence type="ECO:0000313" key="9">
    <source>
        <dbReference type="EMBL" id="KAL2622498.1"/>
    </source>
</evidence>
<keyword evidence="6" id="KW-0460">Magnesium</keyword>
<dbReference type="InterPro" id="IPR039812">
    <property type="entry name" value="Vesicle-fus_ATPase"/>
</dbReference>
<dbReference type="Pfam" id="PF00004">
    <property type="entry name" value="AAA"/>
    <property type="match status" value="2"/>
</dbReference>
<evidence type="ECO:0000256" key="7">
    <source>
        <dbReference type="SAM" id="MobiDB-lite"/>
    </source>
</evidence>
<dbReference type="InterPro" id="IPR041569">
    <property type="entry name" value="AAA_lid_3"/>
</dbReference>
<comment type="function">
    <text evidence="6">Required for vesicle-mediated transport. Catalyzes the fusion of transport vesicles within the Golgi cisternae. Is also required for transport from the endoplasmic reticulum to the Golgi stack. Seems to function as a fusion protein required for the delivery of cargo proteins to all compartments of the Golgi stack independent of vesicle origin.</text>
</comment>
<comment type="catalytic activity">
    <reaction evidence="6">
        <text>ATP + H2O = ADP + phosphate + H(+)</text>
        <dbReference type="Rhea" id="RHEA:13065"/>
        <dbReference type="ChEBI" id="CHEBI:15377"/>
        <dbReference type="ChEBI" id="CHEBI:15378"/>
        <dbReference type="ChEBI" id="CHEBI:30616"/>
        <dbReference type="ChEBI" id="CHEBI:43474"/>
        <dbReference type="ChEBI" id="CHEBI:456216"/>
        <dbReference type="EC" id="3.6.4.6"/>
    </reaction>
</comment>
<dbReference type="EMBL" id="JBHFFA010000006">
    <property type="protein sequence ID" value="KAL2622498.1"/>
    <property type="molecule type" value="Genomic_DNA"/>
</dbReference>
<dbReference type="CDD" id="cd19504">
    <property type="entry name" value="RecA-like_NSF-SEC18_r1-like"/>
    <property type="match status" value="1"/>
</dbReference>
<dbReference type="CDD" id="cd00009">
    <property type="entry name" value="AAA"/>
    <property type="match status" value="1"/>
</dbReference>
<dbReference type="SUPFAM" id="SSF50692">
    <property type="entry name" value="ADC-like"/>
    <property type="match status" value="1"/>
</dbReference>
<dbReference type="GO" id="GO:0005737">
    <property type="term" value="C:cytoplasm"/>
    <property type="evidence" value="ECO:0007669"/>
    <property type="project" value="UniProtKB-SubCell"/>
</dbReference>
<proteinExistence type="inferred from homology"/>
<evidence type="ECO:0000256" key="6">
    <source>
        <dbReference type="RuleBase" id="RU367045"/>
    </source>
</evidence>
<keyword evidence="6" id="KW-0479">Metal-binding</keyword>
<dbReference type="SUPFAM" id="SSF52540">
    <property type="entry name" value="P-loop containing nucleoside triphosphate hydrolases"/>
    <property type="match status" value="2"/>
</dbReference>
<dbReference type="GO" id="GO:0016192">
    <property type="term" value="P:vesicle-mediated transport"/>
    <property type="evidence" value="ECO:0007669"/>
    <property type="project" value="UniProtKB-KW"/>
</dbReference>
<dbReference type="Gene3D" id="1.10.8.60">
    <property type="match status" value="1"/>
</dbReference>
<accession>A0ABD1Y6V7</accession>
<feature type="region of interest" description="Disordered" evidence="7">
    <location>
        <begin position="1"/>
        <end position="43"/>
    </location>
</feature>
<comment type="similarity">
    <text evidence="1 6">Belongs to the AAA ATPase family.</text>
</comment>
<dbReference type="GO" id="GO:0005524">
    <property type="term" value="F:ATP binding"/>
    <property type="evidence" value="ECO:0007669"/>
    <property type="project" value="UniProtKB-UniRule"/>
</dbReference>
<dbReference type="AlphaFoldDB" id="A0ABD1Y6V7"/>
<dbReference type="InterPro" id="IPR029067">
    <property type="entry name" value="CDC48_domain_2-like_sf"/>
</dbReference>
<dbReference type="InterPro" id="IPR027417">
    <property type="entry name" value="P-loop_NTPase"/>
</dbReference>